<protein>
    <submittedName>
        <fullName evidence="1">Aspartyl-phosphate phosphatase Spo0E family protein</fullName>
    </submittedName>
</protein>
<reference evidence="1" key="1">
    <citation type="submission" date="2020-02" db="EMBL/GenBank/DDBJ databases">
        <title>Bacillus sedimentmangrovi sp. nov., isolated from sediment of the mangrove ecosystem.</title>
        <authorList>
            <person name="Liu G."/>
        </authorList>
    </citation>
    <scope>NUCLEOTIDE SEQUENCE [LARGE SCALE GENOMIC DNA]</scope>
    <source>
        <strain evidence="1">SgZ-7</strain>
    </source>
</reference>
<dbReference type="Proteomes" id="UP000481621">
    <property type="component" value="Unassembled WGS sequence"/>
</dbReference>
<dbReference type="AlphaFoldDB" id="A0A6B3TTE6"/>
<evidence type="ECO:0000313" key="2">
    <source>
        <dbReference type="Proteomes" id="UP000481621"/>
    </source>
</evidence>
<dbReference type="RefSeq" id="WP_081905150.1">
    <property type="nucleotide sequence ID" value="NZ_JAAIUV010000022.1"/>
</dbReference>
<dbReference type="SUPFAM" id="SSF140500">
    <property type="entry name" value="BAS1536-like"/>
    <property type="match status" value="1"/>
</dbReference>
<organism evidence="1 2">
    <name type="scientific">Neobacillus thermocopriae</name>
    <dbReference type="NCBI Taxonomy" id="1215031"/>
    <lineage>
        <taxon>Bacteria</taxon>
        <taxon>Bacillati</taxon>
        <taxon>Bacillota</taxon>
        <taxon>Bacilli</taxon>
        <taxon>Bacillales</taxon>
        <taxon>Bacillaceae</taxon>
        <taxon>Neobacillus</taxon>
    </lineage>
</organism>
<dbReference type="Pfam" id="PF09388">
    <property type="entry name" value="SpoOE-like"/>
    <property type="match status" value="1"/>
</dbReference>
<accession>A0A6B3TTE6</accession>
<proteinExistence type="predicted"/>
<keyword evidence="2" id="KW-1185">Reference proteome</keyword>
<name>A0A6B3TTE6_9BACI</name>
<sequence length="86" mass="10257">MYENSNCSNCSPSYTKMIEEIKAKRELMIKSAYKCGFTNEKTIKYSQELDELINEYHRVMEQSDRSNEEVKFAFKQMIMVWPKVLV</sequence>
<dbReference type="InterPro" id="IPR018540">
    <property type="entry name" value="Spo0E-like"/>
</dbReference>
<dbReference type="GO" id="GO:0046983">
    <property type="term" value="F:protein dimerization activity"/>
    <property type="evidence" value="ECO:0007669"/>
    <property type="project" value="InterPro"/>
</dbReference>
<comment type="caution">
    <text evidence="1">The sequence shown here is derived from an EMBL/GenBank/DDBJ whole genome shotgun (WGS) entry which is preliminary data.</text>
</comment>
<gene>
    <name evidence="1" type="ORF">G4Z05_12975</name>
</gene>
<dbReference type="EMBL" id="JAAIUV010000022">
    <property type="protein sequence ID" value="NEX79770.1"/>
    <property type="molecule type" value="Genomic_DNA"/>
</dbReference>
<dbReference type="InterPro" id="IPR037208">
    <property type="entry name" value="Spo0E-like_sf"/>
</dbReference>
<dbReference type="Gene3D" id="4.10.280.10">
    <property type="entry name" value="Helix-loop-helix DNA-binding domain"/>
    <property type="match status" value="1"/>
</dbReference>
<dbReference type="GO" id="GO:0043937">
    <property type="term" value="P:regulation of sporulation"/>
    <property type="evidence" value="ECO:0007669"/>
    <property type="project" value="InterPro"/>
</dbReference>
<evidence type="ECO:0000313" key="1">
    <source>
        <dbReference type="EMBL" id="NEX79770.1"/>
    </source>
</evidence>
<dbReference type="InterPro" id="IPR036638">
    <property type="entry name" value="HLH_DNA-bd_sf"/>
</dbReference>